<dbReference type="GeneID" id="114247580"/>
<evidence type="ECO:0000256" key="3">
    <source>
        <dbReference type="ARBA" id="ARBA00022694"/>
    </source>
</evidence>
<dbReference type="InterPro" id="IPR028884">
    <property type="entry name" value="Trm82"/>
</dbReference>
<keyword evidence="2 8" id="KW-0853">WD repeat</keyword>
<keyword evidence="3 8" id="KW-0819">tRNA processing</keyword>
<evidence type="ECO:0000313" key="11">
    <source>
        <dbReference type="RefSeq" id="XP_028036377.1"/>
    </source>
</evidence>
<dbReference type="UniPathway" id="UPA00989"/>
<dbReference type="SUPFAM" id="SSF50978">
    <property type="entry name" value="WD40 repeat-like"/>
    <property type="match status" value="1"/>
</dbReference>
<sequence length="377" mass="43386">MTCFSVNDNFIVAARNLLLDYYDYHTHKIITLSTSEETENDCIVDITVSGDQKYIAVITSISKNLVVFSSCLEILKKIILPRSASKIRFTQNNKHILVADKSGDALLYNLEDEGKSGIKLLGHLSILLDILQTIDEKYIITCDRDEKIRISCYPNTYNIETYCLGHKEFVKNIEILPNNYNYLISTSGDGTVKLWDYVKGQLCHTIDTNDIIDDENLKEVFIKQMDSEGVEIKSLPIVAFAVTKVNKHVTLIAVALHGLNIVFIYNLNLDDFHGFSHKLEYKLKVEKLPSSLLFFGLNLYLYDISSAFLTIYNMSLSEKMLIEFNKNIVMFGDVQKNIICSNKLESIKVLYKRKFDNVHEYQERKKQRLELKNKDNK</sequence>
<dbReference type="PROSITE" id="PS50294">
    <property type="entry name" value="WD_REPEATS_REGION"/>
    <property type="match status" value="1"/>
</dbReference>
<dbReference type="PANTHER" id="PTHR16288">
    <property type="entry name" value="WD40 REPEAT PROTEIN 4"/>
    <property type="match status" value="1"/>
</dbReference>
<dbReference type="PROSITE" id="PS50082">
    <property type="entry name" value="WD_REPEATS_2"/>
    <property type="match status" value="1"/>
</dbReference>
<dbReference type="Pfam" id="PF00400">
    <property type="entry name" value="WD40"/>
    <property type="match status" value="1"/>
</dbReference>
<gene>
    <name evidence="11" type="primary">LOC114247580</name>
</gene>
<comment type="subunit">
    <text evidence="7">Forms a heterodimer with the catalytic subunit Mettl1. Interacts with mei-P26 and weakly interacts with bgcn; required for the function or formation of the mei-P26-bgcn-bam-sxl complex. Interacts with nanos; may be involved in mei-P26-dependent derepression of the BMP signaling pathway. Interacts with Myc; the interaction may be mediated by mei-P26 and may be involved in the regulation of ribosome biogenesis.</text>
</comment>
<comment type="function">
    <text evidence="6">Required for the Mettl1-dependent formation of N(7)-methylguanine at position 46 (m7G46) in tRNA. In the Mettl1-wuho methyltransferase complex, it is required to stabilize and induce conformational changes of the catalytic subunit. Required for binding of nanos mRNA and repression of translation by the mei-P26-bgcn-bam-sxl complex. May cooperate with mei-P26 and nanos to derepress the BMP signaling pathway. May cooperate with mei-P26 to suppress expression of a subset of microRNAs. May cooperate with mei-P26 to regulate bam expression levels in germline cells during gametogenesis. Required to promote mitosis to meiosis transition during gametogenesis. May regulate germline cell division in part by regulating ribosome biogenesis.</text>
</comment>
<evidence type="ECO:0000256" key="1">
    <source>
        <dbReference type="ARBA" id="ARBA00004123"/>
    </source>
</evidence>
<dbReference type="CTD" id="31566"/>
<evidence type="ECO:0000256" key="5">
    <source>
        <dbReference type="ARBA" id="ARBA00023242"/>
    </source>
</evidence>
<organism evidence="10 11">
    <name type="scientific">Bombyx mandarina</name>
    <name type="common">Wild silk moth</name>
    <name type="synonym">Wild silkworm</name>
    <dbReference type="NCBI Taxonomy" id="7092"/>
    <lineage>
        <taxon>Eukaryota</taxon>
        <taxon>Metazoa</taxon>
        <taxon>Ecdysozoa</taxon>
        <taxon>Arthropoda</taxon>
        <taxon>Hexapoda</taxon>
        <taxon>Insecta</taxon>
        <taxon>Pterygota</taxon>
        <taxon>Neoptera</taxon>
        <taxon>Endopterygota</taxon>
        <taxon>Lepidoptera</taxon>
        <taxon>Glossata</taxon>
        <taxon>Ditrysia</taxon>
        <taxon>Bombycoidea</taxon>
        <taxon>Bombycidae</taxon>
        <taxon>Bombycinae</taxon>
        <taxon>Bombyx</taxon>
    </lineage>
</organism>
<dbReference type="InterPro" id="IPR036322">
    <property type="entry name" value="WD40_repeat_dom_sf"/>
</dbReference>
<dbReference type="RefSeq" id="XP_028036377.1">
    <property type="nucleotide sequence ID" value="XM_028180576.1"/>
</dbReference>
<evidence type="ECO:0000256" key="6">
    <source>
        <dbReference type="ARBA" id="ARBA00093337"/>
    </source>
</evidence>
<dbReference type="HAMAP" id="MF_03056">
    <property type="entry name" value="TRM82"/>
    <property type="match status" value="1"/>
</dbReference>
<dbReference type="SMART" id="SM00320">
    <property type="entry name" value="WD40"/>
    <property type="match status" value="2"/>
</dbReference>
<evidence type="ECO:0000256" key="8">
    <source>
        <dbReference type="HAMAP-Rule" id="MF_03056"/>
    </source>
</evidence>
<accession>A0A6J2K5Z1</accession>
<dbReference type="GO" id="GO:0005634">
    <property type="term" value="C:nucleus"/>
    <property type="evidence" value="ECO:0007669"/>
    <property type="project" value="UniProtKB-SubCell"/>
</dbReference>
<comment type="pathway">
    <text evidence="8">tRNA modification; N(7)-methylguanine-tRNA biosynthesis.</text>
</comment>
<proteinExistence type="inferred from homology"/>
<evidence type="ECO:0000256" key="2">
    <source>
        <dbReference type="ARBA" id="ARBA00022574"/>
    </source>
</evidence>
<feature type="repeat" description="WD" evidence="9">
    <location>
        <begin position="163"/>
        <end position="205"/>
    </location>
</feature>
<dbReference type="InterPro" id="IPR015943">
    <property type="entry name" value="WD40/YVTN_repeat-like_dom_sf"/>
</dbReference>
<dbReference type="OrthoDB" id="371245at2759"/>
<dbReference type="PANTHER" id="PTHR16288:SF0">
    <property type="entry name" value="TRNA (GUANINE-N(7)-)-METHYLTRANSFERASE NON-CATALYTIC SUBUNIT WDR4"/>
    <property type="match status" value="1"/>
</dbReference>
<dbReference type="Proteomes" id="UP000504629">
    <property type="component" value="Unplaced"/>
</dbReference>
<reference evidence="11" key="1">
    <citation type="submission" date="2025-08" db="UniProtKB">
        <authorList>
            <consortium name="RefSeq"/>
        </authorList>
    </citation>
    <scope>IDENTIFICATION</scope>
    <source>
        <tissue evidence="11">Silk gland</tissue>
    </source>
</reference>
<dbReference type="AlphaFoldDB" id="A0A6J2K5Z1"/>
<evidence type="ECO:0000256" key="7">
    <source>
        <dbReference type="ARBA" id="ARBA00093542"/>
    </source>
</evidence>
<dbReference type="GO" id="GO:0043527">
    <property type="term" value="C:tRNA methyltransferase complex"/>
    <property type="evidence" value="ECO:0007669"/>
    <property type="project" value="TreeGrafter"/>
</dbReference>
<dbReference type="Gene3D" id="2.130.10.10">
    <property type="entry name" value="YVTN repeat-like/Quinoprotein amine dehydrogenase"/>
    <property type="match status" value="1"/>
</dbReference>
<evidence type="ECO:0000256" key="4">
    <source>
        <dbReference type="ARBA" id="ARBA00022737"/>
    </source>
</evidence>
<comment type="similarity">
    <text evidence="8">Belongs to the WD repeat TRM82 family.</text>
</comment>
<dbReference type="GO" id="GO:0106004">
    <property type="term" value="P:tRNA (guanine-N7)-methylation"/>
    <property type="evidence" value="ECO:0007669"/>
    <property type="project" value="UniProtKB-UniRule"/>
</dbReference>
<keyword evidence="10" id="KW-1185">Reference proteome</keyword>
<keyword evidence="4 8" id="KW-0677">Repeat</keyword>
<keyword evidence="5 8" id="KW-0539">Nucleus</keyword>
<dbReference type="KEGG" id="bman:114247580"/>
<comment type="subcellular location">
    <subcellularLocation>
        <location evidence="1 8">Nucleus</location>
    </subcellularLocation>
</comment>
<comment type="function">
    <text evidence="8">Required for the formation of N(7)-methylguanine at position 46 (m7G46) in tRNA. In the complex, it is required to stabilize and induce conformational changes of the catalytic subunit.</text>
</comment>
<dbReference type="InterPro" id="IPR001680">
    <property type="entry name" value="WD40_rpt"/>
</dbReference>
<protein>
    <submittedName>
        <fullName evidence="11">tRNA (Guanine-N(7)-)-methyltransferase non-catalytic subunit wuho</fullName>
    </submittedName>
</protein>
<evidence type="ECO:0000313" key="10">
    <source>
        <dbReference type="Proteomes" id="UP000504629"/>
    </source>
</evidence>
<dbReference type="GO" id="GO:0005829">
    <property type="term" value="C:cytosol"/>
    <property type="evidence" value="ECO:0007669"/>
    <property type="project" value="TreeGrafter"/>
</dbReference>
<name>A0A6J2K5Z1_BOMMA</name>
<evidence type="ECO:0000256" key="9">
    <source>
        <dbReference type="PROSITE-ProRule" id="PRU00221"/>
    </source>
</evidence>